<evidence type="ECO:0000313" key="2">
    <source>
        <dbReference type="Proteomes" id="UP000248134"/>
    </source>
</evidence>
<dbReference type="RefSeq" id="WP_110783939.1">
    <property type="nucleotide sequence ID" value="NZ_CP076679.1"/>
</dbReference>
<protein>
    <submittedName>
        <fullName evidence="1">Uncharacterized protein</fullName>
    </submittedName>
</protein>
<sequence length="104" mass="11603">MDGFFEMQQLVAEITPDELVSPDVPEGYQTVAGWWATEEAAALDLLENPIGTLFEDEKEIVMKAEQRSILWKSCSAPAALQRVGFTHVKAFPLALLQQHYPSNP</sequence>
<dbReference type="Proteomes" id="UP000248134">
    <property type="component" value="Unassembled WGS sequence"/>
</dbReference>
<proteinExistence type="predicted"/>
<dbReference type="AlphaFoldDB" id="A0A323UNH1"/>
<accession>A0A323UNH1</accession>
<reference evidence="1 2" key="1">
    <citation type="submission" date="2018-06" db="EMBL/GenBank/DDBJ databases">
        <title>Draft Whole-Genome Sequence of the purple photosynthetic bacterium Rhodospeudomonas palustris XCP.</title>
        <authorList>
            <person name="Rayyan A."/>
            <person name="Meyer T.E."/>
            <person name="Kyndt J.A."/>
        </authorList>
    </citation>
    <scope>NUCLEOTIDE SEQUENCE [LARGE SCALE GENOMIC DNA]</scope>
    <source>
        <strain evidence="1 2">XCP</strain>
    </source>
</reference>
<gene>
    <name evidence="1" type="ORF">DNX69_00475</name>
</gene>
<dbReference type="OrthoDB" id="8087835at2"/>
<evidence type="ECO:0000313" key="1">
    <source>
        <dbReference type="EMBL" id="PZA13939.1"/>
    </source>
</evidence>
<name>A0A323UNH1_RHOPL</name>
<comment type="caution">
    <text evidence="1">The sequence shown here is derived from an EMBL/GenBank/DDBJ whole genome shotgun (WGS) entry which is preliminary data.</text>
</comment>
<dbReference type="EMBL" id="QKQS01000001">
    <property type="protein sequence ID" value="PZA13939.1"/>
    <property type="molecule type" value="Genomic_DNA"/>
</dbReference>
<organism evidence="1 2">
    <name type="scientific">Rhodopseudomonas palustris</name>
    <dbReference type="NCBI Taxonomy" id="1076"/>
    <lineage>
        <taxon>Bacteria</taxon>
        <taxon>Pseudomonadati</taxon>
        <taxon>Pseudomonadota</taxon>
        <taxon>Alphaproteobacteria</taxon>
        <taxon>Hyphomicrobiales</taxon>
        <taxon>Nitrobacteraceae</taxon>
        <taxon>Rhodopseudomonas</taxon>
    </lineage>
</organism>